<dbReference type="Proteomes" id="UP000886595">
    <property type="component" value="Unassembled WGS sequence"/>
</dbReference>
<name>A0A8X7V1P3_BRACI</name>
<evidence type="ECO:0000313" key="2">
    <source>
        <dbReference type="EMBL" id="KAG2298949.1"/>
    </source>
</evidence>
<reference evidence="2 3" key="1">
    <citation type="submission" date="2020-02" db="EMBL/GenBank/DDBJ databases">
        <authorList>
            <person name="Ma Q."/>
            <person name="Huang Y."/>
            <person name="Song X."/>
            <person name="Pei D."/>
        </authorList>
    </citation>
    <scope>NUCLEOTIDE SEQUENCE [LARGE SCALE GENOMIC DNA]</scope>
    <source>
        <strain evidence="2">Sxm20200214</strain>
        <tissue evidence="2">Leaf</tissue>
    </source>
</reference>
<dbReference type="AlphaFoldDB" id="A0A8X7V1P3"/>
<evidence type="ECO:0000313" key="3">
    <source>
        <dbReference type="Proteomes" id="UP000886595"/>
    </source>
</evidence>
<comment type="caution">
    <text evidence="2">The sequence shown here is derived from an EMBL/GenBank/DDBJ whole genome shotgun (WGS) entry which is preliminary data.</text>
</comment>
<gene>
    <name evidence="2" type="ORF">Bca52824_035421</name>
</gene>
<dbReference type="EMBL" id="JAAMPC010000008">
    <property type="protein sequence ID" value="KAG2298949.1"/>
    <property type="molecule type" value="Genomic_DNA"/>
</dbReference>
<accession>A0A8X7V1P3</accession>
<proteinExistence type="predicted"/>
<feature type="region of interest" description="Disordered" evidence="1">
    <location>
        <begin position="1"/>
        <end position="20"/>
    </location>
</feature>
<dbReference type="OrthoDB" id="1109146at2759"/>
<protein>
    <submittedName>
        <fullName evidence="2">Uncharacterized protein</fullName>
    </submittedName>
</protein>
<sequence length="176" mass="19208">MHGGEVSSIKGPGRSSSTVERFREARNVRCGGEFMGVDMLLLDSQTTMMAATVNVNQLPTHMPNMKAGSVYSLTGFDVTRSPNPPFQYLLNLSGSVITMRCLVLPTQTLSFQSTVTDPHDKNRFMTIIKMDKLVVQDTGLAPAAPLLRGYAKVESLRIAELNDFVITAPSQACQPE</sequence>
<organism evidence="2 3">
    <name type="scientific">Brassica carinata</name>
    <name type="common">Ethiopian mustard</name>
    <name type="synonym">Abyssinian cabbage</name>
    <dbReference type="NCBI Taxonomy" id="52824"/>
    <lineage>
        <taxon>Eukaryota</taxon>
        <taxon>Viridiplantae</taxon>
        <taxon>Streptophyta</taxon>
        <taxon>Embryophyta</taxon>
        <taxon>Tracheophyta</taxon>
        <taxon>Spermatophyta</taxon>
        <taxon>Magnoliopsida</taxon>
        <taxon>eudicotyledons</taxon>
        <taxon>Gunneridae</taxon>
        <taxon>Pentapetalae</taxon>
        <taxon>rosids</taxon>
        <taxon>malvids</taxon>
        <taxon>Brassicales</taxon>
        <taxon>Brassicaceae</taxon>
        <taxon>Brassiceae</taxon>
        <taxon>Brassica</taxon>
    </lineage>
</organism>
<evidence type="ECO:0000256" key="1">
    <source>
        <dbReference type="SAM" id="MobiDB-lite"/>
    </source>
</evidence>
<keyword evidence="3" id="KW-1185">Reference proteome</keyword>